<dbReference type="InterPro" id="IPR041527">
    <property type="entry name" value="YhcG_N"/>
</dbReference>
<dbReference type="EMBL" id="KP899803">
    <property type="protein sequence ID" value="AKJ19592.1"/>
    <property type="molecule type" value="Genomic_DNA"/>
</dbReference>
<dbReference type="AlphaFoldDB" id="A0A0G3B457"/>
<feature type="domain" description="YhcG N-terminal" evidence="3">
    <location>
        <begin position="168"/>
        <end position="304"/>
    </location>
</feature>
<feature type="domain" description="YhcG PDDEXK nuclease" evidence="2">
    <location>
        <begin position="333"/>
        <end position="476"/>
    </location>
</feature>
<dbReference type="InterPro" id="IPR011856">
    <property type="entry name" value="tRNA_endonuc-like_dom_sf"/>
</dbReference>
<sequence>MELAGLREPARGVARQQGWRHFQAHERGSLSAAFDGAASGRLPLRPAVAERPGQAPDLWRALWRLVPDAQGRQRAARRHARHPSSLDHRHCQFRCADQSGNEADGPQDRGDVHALRPHRGQAGARGGRAGGQPPPSHHGRAAACGGGGMNGRRPSAASLAAPAALLGDIRALIEAARKRAASTVNSELTMLYWRIGQRIHTQVLDRRRGAYGKEVLPTLAAQLVEEYGSSFAEQNLRRMVQFAATFPDERILVSLIRELSWTHFIALMPLKDPLQRDYYAQMASTQRWSVRTLRERIDSMLYERTALSQKPEETIAQELATLRDAQRMSPALVMRDPYILDFLGLRDTWQEGDLEAAIIREMESFLLELGAGFSFVARQKRIPIDDEDFHLDLLFYNRKLRRLVAVELKVGDFKAAYKGQMELYLRWLDKHEREPEEASPLGIILCTGKKREQIELLELDKSGIHVAEYLTALPPRGVLVERLQQATQRAQLQIEQRKTDNE</sequence>
<dbReference type="Pfam" id="PF17761">
    <property type="entry name" value="DUF1016_N"/>
    <property type="match status" value="1"/>
</dbReference>
<evidence type="ECO:0008006" key="5">
    <source>
        <dbReference type="Google" id="ProtNLM"/>
    </source>
</evidence>
<geneLocation type="plasmid" evidence="4">
    <name>p8025</name>
</geneLocation>
<protein>
    <recommendedName>
        <fullName evidence="5">DUF1016 domain-containing protein</fullName>
    </recommendedName>
</protein>
<name>A0A0G3B457_SALTM</name>
<organism evidence="4">
    <name type="scientific">Salmonella typhimurium</name>
    <dbReference type="NCBI Taxonomy" id="90371"/>
    <lineage>
        <taxon>Bacteria</taxon>
        <taxon>Pseudomonadati</taxon>
        <taxon>Pseudomonadota</taxon>
        <taxon>Gammaproteobacteria</taxon>
        <taxon>Enterobacterales</taxon>
        <taxon>Enterobacteriaceae</taxon>
        <taxon>Salmonella</taxon>
    </lineage>
</organism>
<reference evidence="4" key="1">
    <citation type="submission" date="2015-03" db="EMBL/GenBank/DDBJ databases">
        <title>Complete genome sequences of four Salmonella Typhimurium IncHI1 plasmids and their characteristics.</title>
        <authorList>
            <person name="Kubasova T."/>
            <person name="Matiasovicova J."/>
            <person name="Cejkova D."/>
            <person name="Sekelova Z."/>
            <person name="Polansky O."/>
            <person name="Medvecky M."/>
            <person name="Rychlik I."/>
            <person name="Juricova H."/>
        </authorList>
    </citation>
    <scope>NUCLEOTIDE SEQUENCE</scope>
    <source>
        <strain evidence="4">8025</strain>
        <plasmid evidence="4">p8025</plasmid>
    </source>
</reference>
<evidence type="ECO:0000313" key="4">
    <source>
        <dbReference type="EMBL" id="AKJ19592.1"/>
    </source>
</evidence>
<evidence type="ECO:0000256" key="1">
    <source>
        <dbReference type="SAM" id="MobiDB-lite"/>
    </source>
</evidence>
<feature type="region of interest" description="Disordered" evidence="1">
    <location>
        <begin position="97"/>
        <end position="149"/>
    </location>
</feature>
<dbReference type="PANTHER" id="PTHR30547">
    <property type="entry name" value="UNCHARACTERIZED PROTEIN YHCG-RELATED"/>
    <property type="match status" value="1"/>
</dbReference>
<dbReference type="PANTHER" id="PTHR30547:SF5">
    <property type="entry name" value="NUCLEASE YHCG-RELATED"/>
    <property type="match status" value="1"/>
</dbReference>
<keyword evidence="4" id="KW-0614">Plasmid</keyword>
<accession>A0A0G3B457</accession>
<evidence type="ECO:0000259" key="2">
    <source>
        <dbReference type="Pfam" id="PF06250"/>
    </source>
</evidence>
<dbReference type="GO" id="GO:0003676">
    <property type="term" value="F:nucleic acid binding"/>
    <property type="evidence" value="ECO:0007669"/>
    <property type="project" value="InterPro"/>
</dbReference>
<proteinExistence type="predicted"/>
<evidence type="ECO:0000259" key="3">
    <source>
        <dbReference type="Pfam" id="PF17761"/>
    </source>
</evidence>
<dbReference type="Gene3D" id="3.40.1350.10">
    <property type="match status" value="1"/>
</dbReference>
<dbReference type="InterPro" id="IPR009362">
    <property type="entry name" value="YhcG_C"/>
</dbReference>
<dbReference type="InterPro" id="IPR053148">
    <property type="entry name" value="PD-DEXK-like_domain"/>
</dbReference>
<dbReference type="Pfam" id="PF06250">
    <property type="entry name" value="YhcG_C"/>
    <property type="match status" value="1"/>
</dbReference>